<dbReference type="GO" id="GO:0004673">
    <property type="term" value="F:protein histidine kinase activity"/>
    <property type="evidence" value="ECO:0007669"/>
    <property type="project" value="UniProtKB-EC"/>
</dbReference>
<dbReference type="EMBL" id="CAADFR010000032">
    <property type="protein sequence ID" value="VFK39052.1"/>
    <property type="molecule type" value="Genomic_DNA"/>
</dbReference>
<gene>
    <name evidence="7" type="ORF">BECKSD772E_GA0070983_10316</name>
    <name evidence="6" type="ORF">BECKSD772F_GA0070984_10326</name>
</gene>
<proteinExistence type="predicted"/>
<dbReference type="PRINTS" id="PR00344">
    <property type="entry name" value="BCTRLSENSOR"/>
</dbReference>
<keyword evidence="6" id="KW-0418">Kinase</keyword>
<dbReference type="InterPro" id="IPR004358">
    <property type="entry name" value="Sig_transdc_His_kin-like_C"/>
</dbReference>
<dbReference type="PANTHER" id="PTHR43065">
    <property type="entry name" value="SENSOR HISTIDINE KINASE"/>
    <property type="match status" value="1"/>
</dbReference>
<dbReference type="InterPro" id="IPR005467">
    <property type="entry name" value="His_kinase_dom"/>
</dbReference>
<evidence type="ECO:0000256" key="3">
    <source>
        <dbReference type="PROSITE-ProRule" id="PRU00169"/>
    </source>
</evidence>
<dbReference type="EC" id="2.7.13.3" evidence="2"/>
<dbReference type="Gene3D" id="3.30.565.10">
    <property type="entry name" value="Histidine kinase-like ATPase, C-terminal domain"/>
    <property type="match status" value="1"/>
</dbReference>
<organism evidence="6">
    <name type="scientific">Candidatus Kentrum sp. SD</name>
    <dbReference type="NCBI Taxonomy" id="2126332"/>
    <lineage>
        <taxon>Bacteria</taxon>
        <taxon>Pseudomonadati</taxon>
        <taxon>Pseudomonadota</taxon>
        <taxon>Gammaproteobacteria</taxon>
        <taxon>Candidatus Kentrum</taxon>
    </lineage>
</organism>
<evidence type="ECO:0000256" key="2">
    <source>
        <dbReference type="ARBA" id="ARBA00012438"/>
    </source>
</evidence>
<protein>
    <recommendedName>
        <fullName evidence="2">histidine kinase</fullName>
        <ecNumber evidence="2">2.7.13.3</ecNumber>
    </recommendedName>
</protein>
<keyword evidence="6" id="KW-0808">Transferase</keyword>
<dbReference type="SUPFAM" id="SSF52172">
    <property type="entry name" value="CheY-like"/>
    <property type="match status" value="1"/>
</dbReference>
<dbReference type="PROSITE" id="PS50109">
    <property type="entry name" value="HIS_KIN"/>
    <property type="match status" value="1"/>
</dbReference>
<dbReference type="PROSITE" id="PS50110">
    <property type="entry name" value="RESPONSE_REGULATORY"/>
    <property type="match status" value="1"/>
</dbReference>
<name>A0A450YBX4_9GAMM</name>
<dbReference type="Gene3D" id="3.40.50.2300">
    <property type="match status" value="1"/>
</dbReference>
<dbReference type="InterPro" id="IPR036890">
    <property type="entry name" value="HATPase_C_sf"/>
</dbReference>
<evidence type="ECO:0000259" key="4">
    <source>
        <dbReference type="PROSITE" id="PS50109"/>
    </source>
</evidence>
<comment type="catalytic activity">
    <reaction evidence="1">
        <text>ATP + protein L-histidine = ADP + protein N-phospho-L-histidine.</text>
        <dbReference type="EC" id="2.7.13.3"/>
    </reaction>
</comment>
<reference evidence="6" key="1">
    <citation type="submission" date="2019-02" db="EMBL/GenBank/DDBJ databases">
        <authorList>
            <person name="Gruber-Vodicka R. H."/>
            <person name="Seah K. B. B."/>
        </authorList>
    </citation>
    <scope>NUCLEOTIDE SEQUENCE</scope>
    <source>
        <strain evidence="7">BECK_S1320</strain>
        <strain evidence="6">BECK_S1321</strain>
    </source>
</reference>
<dbReference type="AlphaFoldDB" id="A0A450YBX4"/>
<dbReference type="EMBL" id="CAADFU010000031">
    <property type="protein sequence ID" value="VFK43915.1"/>
    <property type="molecule type" value="Genomic_DNA"/>
</dbReference>
<evidence type="ECO:0000259" key="5">
    <source>
        <dbReference type="PROSITE" id="PS50110"/>
    </source>
</evidence>
<feature type="domain" description="Histidine kinase" evidence="4">
    <location>
        <begin position="626"/>
        <end position="799"/>
    </location>
</feature>
<dbReference type="InterPro" id="IPR003594">
    <property type="entry name" value="HATPase_dom"/>
</dbReference>
<dbReference type="GO" id="GO:0000160">
    <property type="term" value="P:phosphorelay signal transduction system"/>
    <property type="evidence" value="ECO:0007669"/>
    <property type="project" value="InterPro"/>
</dbReference>
<evidence type="ECO:0000256" key="1">
    <source>
        <dbReference type="ARBA" id="ARBA00000085"/>
    </source>
</evidence>
<feature type="domain" description="Response regulatory" evidence="5">
    <location>
        <begin position="271"/>
        <end position="401"/>
    </location>
</feature>
<evidence type="ECO:0000313" key="7">
    <source>
        <dbReference type="EMBL" id="VFK43915.1"/>
    </source>
</evidence>
<keyword evidence="3" id="KW-0597">Phosphoprotein</keyword>
<dbReference type="InterPro" id="IPR011006">
    <property type="entry name" value="CheY-like_superfamily"/>
</dbReference>
<dbReference type="SMART" id="SM00387">
    <property type="entry name" value="HATPase_c"/>
    <property type="match status" value="1"/>
</dbReference>
<evidence type="ECO:0000313" key="6">
    <source>
        <dbReference type="EMBL" id="VFK39052.1"/>
    </source>
</evidence>
<accession>A0A450YBX4</accession>
<sequence>MDKTDPFSSSEQQTGLVGQVLRARVKKVRLQSCELDLLDDETDAVLAPGRLYQADSLAWENLRLLAELPEYRQGNTLTVFVRRLRQEKGQTLWYAQERWGRHNPWPDLPLKPDDVVTGTITRIVPMKGKERVAYLAQLDVGAPIQTDESGIIEPCGRVQPDIEVLLPDEELPWRDGNLDATPTNSKIRRMPLDIGDLIQASVREIQTPPMDPLVSLTRLIHRQDATADKRFKHRENLARWYFRRFFGKTEVETAAEVPKFTANDMPYAGRRLLLLDDNADTLTAQSERLQSMGAETRAIEVRPDEFSKAVDEVVAALREADFDLALIDNNLPGRDLGQTLIGRVRAQLGDGHPARFALITADSARIPSDSARAELRAKGTIGFVQRPLTHHALQRLLAGEEVWEAAKSHTGIDQSPQYLPTTESSPTPRQTLEIIVRQPGIHFALLVKAGRRIEARDLIMAGPVPFTRDEYSEVLRKTDLSLLVEGRIAELKVTSQEGGNELLRTARGLHSHWQILESGATRWIFGVGHDAGQDIQAQLPLWHMALRSAMDAQDWRDWARHVSGFVQLGLAHQGLSHEIVHLRDEFGSLLFTLHRRIGKLDADAKLGEGSKQDLANKVAALEKSNNRLLEFSRRQLRAQTLRHRDIFLPEAITTIKRIVDVECKEAEVALHVVEPPPLALPLPNAALVLPVVNQIINAAKHHYRWENRRVELLFDVEETKKERPTLLIDVRDNGPDLTQAARERLWQPGFSQASDRDKRHGIGLWLSRQLVEEAGGTLELHENQRGLGACFRIRFPIHLG</sequence>
<feature type="modified residue" description="4-aspartylphosphate" evidence="3">
    <location>
        <position position="328"/>
    </location>
</feature>
<dbReference type="SUPFAM" id="SSF55874">
    <property type="entry name" value="ATPase domain of HSP90 chaperone/DNA topoisomerase II/histidine kinase"/>
    <property type="match status" value="1"/>
</dbReference>
<dbReference type="Pfam" id="PF02518">
    <property type="entry name" value="HATPase_c"/>
    <property type="match status" value="1"/>
</dbReference>
<dbReference type="InterPro" id="IPR001789">
    <property type="entry name" value="Sig_transdc_resp-reg_receiver"/>
</dbReference>